<comment type="similarity">
    <text evidence="5">Belongs to the sororin family.</text>
</comment>
<reference evidence="8 9" key="1">
    <citation type="submission" date="2018-09" db="EMBL/GenBank/DDBJ databases">
        <title>A high-quality reference genome of wild soybean provides a powerful tool to mine soybean genomes.</title>
        <authorList>
            <person name="Xie M."/>
            <person name="Chung C.Y.L."/>
            <person name="Li M.-W."/>
            <person name="Wong F.-L."/>
            <person name="Chan T.-F."/>
            <person name="Lam H.-M."/>
        </authorList>
    </citation>
    <scope>NUCLEOTIDE SEQUENCE [LARGE SCALE GENOMIC DNA]</scope>
    <source>
        <strain evidence="9">cv. W05</strain>
        <tissue evidence="8">Hypocotyl of etiolated seedlings</tissue>
    </source>
</reference>
<evidence type="ECO:0000256" key="5">
    <source>
        <dbReference type="ARBA" id="ARBA00093465"/>
    </source>
</evidence>
<gene>
    <name evidence="8" type="ORF">D0Y65_005109</name>
</gene>
<proteinExistence type="inferred from homology"/>
<feature type="compositionally biased region" description="Low complexity" evidence="6">
    <location>
        <begin position="49"/>
        <end position="67"/>
    </location>
</feature>
<dbReference type="GO" id="GO:0051301">
    <property type="term" value="P:cell division"/>
    <property type="evidence" value="ECO:0007669"/>
    <property type="project" value="UniProtKB-KW"/>
</dbReference>
<dbReference type="GO" id="GO:0005634">
    <property type="term" value="C:nucleus"/>
    <property type="evidence" value="ECO:0007669"/>
    <property type="project" value="UniProtKB-SubCell"/>
</dbReference>
<dbReference type="Pfam" id="PF25220">
    <property type="entry name" value="Sororin_C"/>
    <property type="match status" value="1"/>
</dbReference>
<sequence>MEAGSNERRVVTRRKPFSDRTNTCSPSLVPLKPHKTITNPSSSAPAKCNTAATITTTTTTTTNLHNSPNPPSPSPSPLVVYSRRRSSNKRKRDKGKAVAVPFTTTPNFKISHTCEKDDEFEGANLPKAKAMTVPRTKKQCALSSEKDELKNHQLQEFIEKQKAYFKEIDEFKLEVESGDELD</sequence>
<feature type="domain" description="Sororin C-terminal region" evidence="7">
    <location>
        <begin position="153"/>
        <end position="176"/>
    </location>
</feature>
<accession>A0A445LU98</accession>
<protein>
    <recommendedName>
        <fullName evidence="7">Sororin C-terminal region domain-containing protein</fullName>
    </recommendedName>
</protein>
<keyword evidence="4" id="KW-0131">Cell cycle</keyword>
<dbReference type="AlphaFoldDB" id="A0A445LU98"/>
<dbReference type="EMBL" id="QZWG01000002">
    <property type="protein sequence ID" value="RZC26788.1"/>
    <property type="molecule type" value="Genomic_DNA"/>
</dbReference>
<keyword evidence="9" id="KW-1185">Reference proteome</keyword>
<feature type="region of interest" description="Disordered" evidence="6">
    <location>
        <begin position="1"/>
        <end position="97"/>
    </location>
</feature>
<evidence type="ECO:0000313" key="8">
    <source>
        <dbReference type="EMBL" id="RZC26788.1"/>
    </source>
</evidence>
<feature type="compositionally biased region" description="Basic residues" evidence="6">
    <location>
        <begin position="82"/>
        <end position="94"/>
    </location>
</feature>
<comment type="caution">
    <text evidence="8">The sequence shown here is derived from an EMBL/GenBank/DDBJ whole genome shotgun (WGS) entry which is preliminary data.</text>
</comment>
<dbReference type="Gramene" id="XM_028361631.1">
    <property type="protein sequence ID" value="XP_028217432.1"/>
    <property type="gene ID" value="LOC114399434"/>
</dbReference>
<evidence type="ECO:0000259" key="7">
    <source>
        <dbReference type="Pfam" id="PF25220"/>
    </source>
</evidence>
<dbReference type="Proteomes" id="UP000289340">
    <property type="component" value="Chromosome 2"/>
</dbReference>
<evidence type="ECO:0000256" key="3">
    <source>
        <dbReference type="ARBA" id="ARBA00023242"/>
    </source>
</evidence>
<keyword evidence="2" id="KW-0498">Mitosis</keyword>
<evidence type="ECO:0000256" key="6">
    <source>
        <dbReference type="SAM" id="MobiDB-lite"/>
    </source>
</evidence>
<dbReference type="SMR" id="A0A445LU98"/>
<organism evidence="8 9">
    <name type="scientific">Glycine soja</name>
    <name type="common">Wild soybean</name>
    <dbReference type="NCBI Taxonomy" id="3848"/>
    <lineage>
        <taxon>Eukaryota</taxon>
        <taxon>Viridiplantae</taxon>
        <taxon>Streptophyta</taxon>
        <taxon>Embryophyta</taxon>
        <taxon>Tracheophyta</taxon>
        <taxon>Spermatophyta</taxon>
        <taxon>Magnoliopsida</taxon>
        <taxon>eudicotyledons</taxon>
        <taxon>Gunneridae</taxon>
        <taxon>Pentapetalae</taxon>
        <taxon>rosids</taxon>
        <taxon>fabids</taxon>
        <taxon>Fabales</taxon>
        <taxon>Fabaceae</taxon>
        <taxon>Papilionoideae</taxon>
        <taxon>50 kb inversion clade</taxon>
        <taxon>NPAAA clade</taxon>
        <taxon>indigoferoid/millettioid clade</taxon>
        <taxon>Phaseoleae</taxon>
        <taxon>Glycine</taxon>
        <taxon>Glycine subgen. Soja</taxon>
    </lineage>
</organism>
<keyword evidence="1" id="KW-0132">Cell division</keyword>
<feature type="compositionally biased region" description="Basic and acidic residues" evidence="6">
    <location>
        <begin position="1"/>
        <end position="10"/>
    </location>
</feature>
<evidence type="ECO:0000256" key="4">
    <source>
        <dbReference type="ARBA" id="ARBA00023306"/>
    </source>
</evidence>
<keyword evidence="3" id="KW-0539">Nucleus</keyword>
<evidence type="ECO:0000256" key="2">
    <source>
        <dbReference type="ARBA" id="ARBA00022776"/>
    </source>
</evidence>
<dbReference type="PANTHER" id="PTHR35740:SF1">
    <property type="entry name" value="OS12G0111700 PROTEIN"/>
    <property type="match status" value="1"/>
</dbReference>
<name>A0A445LU98_GLYSO</name>
<evidence type="ECO:0000313" key="9">
    <source>
        <dbReference type="Proteomes" id="UP000289340"/>
    </source>
</evidence>
<dbReference type="InterPro" id="IPR057337">
    <property type="entry name" value="Sororin_C"/>
</dbReference>
<dbReference type="PANTHER" id="PTHR35740">
    <property type="entry name" value="OS12G0111700 PROTEIN"/>
    <property type="match status" value="1"/>
</dbReference>
<evidence type="ECO:0000256" key="1">
    <source>
        <dbReference type="ARBA" id="ARBA00022618"/>
    </source>
</evidence>